<comment type="caution">
    <text evidence="1">The sequence shown here is derived from an EMBL/GenBank/DDBJ whole genome shotgun (WGS) entry which is preliminary data.</text>
</comment>
<dbReference type="Proteomes" id="UP000092093">
    <property type="component" value="Unassembled WGS sequence"/>
</dbReference>
<evidence type="ECO:0000313" key="2">
    <source>
        <dbReference type="Proteomes" id="UP000092093"/>
    </source>
</evidence>
<dbReference type="PATRIC" id="fig|1710896.3.peg.5694"/>
<gene>
    <name evidence="1" type="ORF">AN484_21290</name>
</gene>
<dbReference type="EMBL" id="LJOW01000152">
    <property type="protein sequence ID" value="OBQ41285.1"/>
    <property type="molecule type" value="Genomic_DNA"/>
</dbReference>
<protein>
    <submittedName>
        <fullName evidence="1">Uncharacterized protein</fullName>
    </submittedName>
</protein>
<evidence type="ECO:0000313" key="1">
    <source>
        <dbReference type="EMBL" id="OBQ41285.1"/>
    </source>
</evidence>
<accession>A0A1B7WW25</accession>
<name>A0A1B7WW25_APHFL</name>
<reference evidence="1 2" key="1">
    <citation type="submission" date="2015-09" db="EMBL/GenBank/DDBJ databases">
        <title>Aphanizomenon flos-aquae WA102.</title>
        <authorList>
            <person name="Driscoll C."/>
        </authorList>
    </citation>
    <scope>NUCLEOTIDE SEQUENCE [LARGE SCALE GENOMIC DNA]</scope>
    <source>
        <strain evidence="1">WA102</strain>
    </source>
</reference>
<proteinExistence type="predicted"/>
<dbReference type="AlphaFoldDB" id="A0A1B7WW25"/>
<sequence length="120" mass="13627">MNRINFAGIEGEVKSVSPHGNYTVVKLSDRITIVGTFSNRFHWEESPDSDSGFKSFITYIGLKSYSEYQNFAEWVALNNGYFEGDDGTPREAKRVKHPSFPLEIKVRGLIAESVFELVQM</sequence>
<organism evidence="1 2">
    <name type="scientific">Aphanizomenon flos-aquae WA102</name>
    <dbReference type="NCBI Taxonomy" id="1710896"/>
    <lineage>
        <taxon>Bacteria</taxon>
        <taxon>Bacillati</taxon>
        <taxon>Cyanobacteriota</taxon>
        <taxon>Cyanophyceae</taxon>
        <taxon>Nostocales</taxon>
        <taxon>Aphanizomenonaceae</taxon>
        <taxon>Aphanizomenon</taxon>
    </lineage>
</organism>